<evidence type="ECO:0000256" key="5">
    <source>
        <dbReference type="SAM" id="SignalP"/>
    </source>
</evidence>
<comment type="subcellular location">
    <subcellularLocation>
        <location evidence="1">Cell outer membrane</location>
    </subcellularLocation>
</comment>
<dbReference type="Gene3D" id="2.60.40.1120">
    <property type="entry name" value="Carboxypeptidase-like, regulatory domain"/>
    <property type="match status" value="1"/>
</dbReference>
<feature type="signal peptide" evidence="5">
    <location>
        <begin position="1"/>
        <end position="25"/>
    </location>
</feature>
<dbReference type="PRINTS" id="PR01021">
    <property type="entry name" value="OMPADOMAIN"/>
</dbReference>
<dbReference type="InterPro" id="IPR036737">
    <property type="entry name" value="OmpA-like_sf"/>
</dbReference>
<keyword evidence="2 4" id="KW-0472">Membrane</keyword>
<dbReference type="SUPFAM" id="SSF48452">
    <property type="entry name" value="TPR-like"/>
    <property type="match status" value="1"/>
</dbReference>
<dbReference type="Pfam" id="PF00691">
    <property type="entry name" value="OmpA"/>
    <property type="match status" value="1"/>
</dbReference>
<dbReference type="AlphaFoldDB" id="A0A4R6SZW4"/>
<dbReference type="InterPro" id="IPR006665">
    <property type="entry name" value="OmpA-like"/>
</dbReference>
<dbReference type="InterPro" id="IPR050330">
    <property type="entry name" value="Bact_OuterMem_StrucFunc"/>
</dbReference>
<protein>
    <submittedName>
        <fullName evidence="7">WD40 repeat protein</fullName>
    </submittedName>
</protein>
<keyword evidence="3" id="KW-0998">Cell outer membrane</keyword>
<dbReference type="InterPro" id="IPR008969">
    <property type="entry name" value="CarboxyPept-like_regulatory"/>
</dbReference>
<reference evidence="7 8" key="1">
    <citation type="submission" date="2019-03" db="EMBL/GenBank/DDBJ databases">
        <title>Genomic Encyclopedia of Archaeal and Bacterial Type Strains, Phase II (KMG-II): from individual species to whole genera.</title>
        <authorList>
            <person name="Goeker M."/>
        </authorList>
    </citation>
    <scope>NUCLEOTIDE SEQUENCE [LARGE SCALE GENOMIC DNA]</scope>
    <source>
        <strain evidence="7 8">DSM 19035</strain>
    </source>
</reference>
<dbReference type="InterPro" id="IPR006664">
    <property type="entry name" value="OMP_bac"/>
</dbReference>
<evidence type="ECO:0000256" key="2">
    <source>
        <dbReference type="ARBA" id="ARBA00023136"/>
    </source>
</evidence>
<proteinExistence type="predicted"/>
<organism evidence="7 8">
    <name type="scientific">Pedobacter metabolipauper</name>
    <dbReference type="NCBI Taxonomy" id="425513"/>
    <lineage>
        <taxon>Bacteria</taxon>
        <taxon>Pseudomonadati</taxon>
        <taxon>Bacteroidota</taxon>
        <taxon>Sphingobacteriia</taxon>
        <taxon>Sphingobacteriales</taxon>
        <taxon>Sphingobacteriaceae</taxon>
        <taxon>Pedobacter</taxon>
    </lineage>
</organism>
<keyword evidence="8" id="KW-1185">Reference proteome</keyword>
<dbReference type="PROSITE" id="PS51123">
    <property type="entry name" value="OMPA_2"/>
    <property type="match status" value="1"/>
</dbReference>
<dbReference type="Pfam" id="PF07676">
    <property type="entry name" value="PD40"/>
    <property type="match status" value="3"/>
</dbReference>
<evidence type="ECO:0000259" key="6">
    <source>
        <dbReference type="PROSITE" id="PS51123"/>
    </source>
</evidence>
<evidence type="ECO:0000313" key="7">
    <source>
        <dbReference type="EMBL" id="TDQ12016.1"/>
    </source>
</evidence>
<dbReference type="PANTHER" id="PTHR30329:SF21">
    <property type="entry name" value="LIPOPROTEIN YIAD-RELATED"/>
    <property type="match status" value="1"/>
</dbReference>
<dbReference type="SUPFAM" id="SSF103088">
    <property type="entry name" value="OmpA-like"/>
    <property type="match status" value="1"/>
</dbReference>
<evidence type="ECO:0000256" key="1">
    <source>
        <dbReference type="ARBA" id="ARBA00004442"/>
    </source>
</evidence>
<dbReference type="SUPFAM" id="SSF82171">
    <property type="entry name" value="DPP6 N-terminal domain-like"/>
    <property type="match status" value="1"/>
</dbReference>
<evidence type="ECO:0000256" key="3">
    <source>
        <dbReference type="ARBA" id="ARBA00023237"/>
    </source>
</evidence>
<comment type="caution">
    <text evidence="7">The sequence shown here is derived from an EMBL/GenBank/DDBJ whole genome shotgun (WGS) entry which is preliminary data.</text>
</comment>
<dbReference type="InterPro" id="IPR011990">
    <property type="entry name" value="TPR-like_helical_dom_sf"/>
</dbReference>
<dbReference type="SUPFAM" id="SSF49464">
    <property type="entry name" value="Carboxypeptidase regulatory domain-like"/>
    <property type="match status" value="1"/>
</dbReference>
<dbReference type="Gene3D" id="1.25.40.10">
    <property type="entry name" value="Tetratricopeptide repeat domain"/>
    <property type="match status" value="1"/>
</dbReference>
<accession>A0A4R6SZW4</accession>
<dbReference type="Proteomes" id="UP000295620">
    <property type="component" value="Unassembled WGS sequence"/>
</dbReference>
<dbReference type="Gene3D" id="3.30.1330.60">
    <property type="entry name" value="OmpA-like domain"/>
    <property type="match status" value="1"/>
</dbReference>
<dbReference type="CDD" id="cd07185">
    <property type="entry name" value="OmpA_C-like"/>
    <property type="match status" value="1"/>
</dbReference>
<feature type="domain" description="OmpA-like" evidence="6">
    <location>
        <begin position="577"/>
        <end position="699"/>
    </location>
</feature>
<dbReference type="GO" id="GO:0009279">
    <property type="term" value="C:cell outer membrane"/>
    <property type="evidence" value="ECO:0007669"/>
    <property type="project" value="UniProtKB-SubCell"/>
</dbReference>
<dbReference type="PANTHER" id="PTHR30329">
    <property type="entry name" value="STATOR ELEMENT OF FLAGELLAR MOTOR COMPLEX"/>
    <property type="match status" value="1"/>
</dbReference>
<dbReference type="OrthoDB" id="9809364at2"/>
<feature type="chain" id="PRO_5020596397" evidence="5">
    <location>
        <begin position="26"/>
        <end position="710"/>
    </location>
</feature>
<gene>
    <name evidence="7" type="ORF">ATK78_1146</name>
</gene>
<name>A0A4R6SZW4_9SPHI</name>
<dbReference type="InterPro" id="IPR011659">
    <property type="entry name" value="WD40"/>
</dbReference>
<dbReference type="EMBL" id="SNYC01000003">
    <property type="protein sequence ID" value="TDQ12016.1"/>
    <property type="molecule type" value="Genomic_DNA"/>
</dbReference>
<keyword evidence="5" id="KW-0732">Signal</keyword>
<evidence type="ECO:0000256" key="4">
    <source>
        <dbReference type="PROSITE-ProRule" id="PRU00473"/>
    </source>
</evidence>
<evidence type="ECO:0000313" key="8">
    <source>
        <dbReference type="Proteomes" id="UP000295620"/>
    </source>
</evidence>
<sequence>MKLTTHKVILSLSFVLMIGSNAAFSQTPAEKVNLTKATTEFNSLRYISAIKELNSILKIDTGNVKALEMIAYSYKMVKSYDEALYWYEKLSKQKVIKPEWSLNYAEVLANNQQYERSEGWYRKYLGSVPTDIRAASFSKTDPGQFNKNLGKWKVSFTNLNSLGSDYSPAYYKEGLIFTSNRQTQKISRRIFEWDNTPFSNLYVVPSLKSIKTVDPDSVMGAAQGKNSKLYRFNDDDTAPTSNDTKTIGQFNTSLERDTLGILLEKGLNLSRLKGALNSKFHDGSAAVFPDGSIIFTRNNYYKGRTQQSMDGVNKLKLYTVSGENLNHITEFPYNSNEYSTGHPTLNKTGDILIFASDRPGGYGGSDLYYCVRAGYGQWTRPVNMGKKINTEGNELFPYLNNDVLMFASTGHPGLGGLDLFEIVLKEMKPVGEPKNMGAPINTSKDDFGIIRAEDGKSGFFSSNRKGNDDIYKFSKSTYSITLKGTVTDAKTRIPLPGSRILLHHLDGTDTIRTNAKGEYMKEIPAETDYEATAQKLGYVNNIGFVSSVGITQDSVVRMDIKLNKTETAQQFVISNCDSLKKIFAVQNIYYDLDRSEIRYDARPALDELAALMMKYPEITVITSSHCDSRASEAYNRSLSLRRAESSKTYLISKGISPSRVSVEYYGKTRLLNRCFDGVPCSEADQQLNRRTEFDVILNGVNITRQNCSDK</sequence>